<organism evidence="2 3">
    <name type="scientific">Caenorhabditis japonica</name>
    <dbReference type="NCBI Taxonomy" id="281687"/>
    <lineage>
        <taxon>Eukaryota</taxon>
        <taxon>Metazoa</taxon>
        <taxon>Ecdysozoa</taxon>
        <taxon>Nematoda</taxon>
        <taxon>Chromadorea</taxon>
        <taxon>Rhabditida</taxon>
        <taxon>Rhabditina</taxon>
        <taxon>Rhabditomorpha</taxon>
        <taxon>Rhabditoidea</taxon>
        <taxon>Rhabditidae</taxon>
        <taxon>Peloderinae</taxon>
        <taxon>Caenorhabditis</taxon>
    </lineage>
</organism>
<dbReference type="AlphaFoldDB" id="A0A8R1EME5"/>
<reference evidence="2" key="2">
    <citation type="submission" date="2022-06" db="UniProtKB">
        <authorList>
            <consortium name="EnsemblMetazoa"/>
        </authorList>
    </citation>
    <scope>IDENTIFICATION</scope>
    <source>
        <strain evidence="2">DF5081</strain>
    </source>
</reference>
<dbReference type="Proteomes" id="UP000005237">
    <property type="component" value="Unassembled WGS sequence"/>
</dbReference>
<proteinExistence type="predicted"/>
<name>A0A8R1EME5_CAEJA</name>
<accession>A0A8R1EME5</accession>
<keyword evidence="3" id="KW-1185">Reference proteome</keyword>
<sequence>MVRLVFRPYTQVYRSICTSEPIRTSTRVSSGFILLRHSSPSFGSLAYCSTSTQSQVTRIGPWCAALRRERIPRRSQPDSKEQSNQQRRYPERGSHPLWFMVLNRKDFGHTTLLEDYTYTPHFEAAKN</sequence>
<evidence type="ECO:0000313" key="2">
    <source>
        <dbReference type="EnsemblMetazoa" id="CJA37064a.1"/>
    </source>
</evidence>
<evidence type="ECO:0000256" key="1">
    <source>
        <dbReference type="SAM" id="MobiDB-lite"/>
    </source>
</evidence>
<protein>
    <submittedName>
        <fullName evidence="2">Uncharacterized protein</fullName>
    </submittedName>
</protein>
<dbReference type="EnsemblMetazoa" id="CJA37064a.1">
    <property type="protein sequence ID" value="CJA37064a.1"/>
    <property type="gene ID" value="WBGene00212911"/>
</dbReference>
<reference evidence="3" key="1">
    <citation type="submission" date="2010-08" db="EMBL/GenBank/DDBJ databases">
        <authorList>
            <consortium name="Caenorhabditis japonica Sequencing Consortium"/>
            <person name="Wilson R.K."/>
        </authorList>
    </citation>
    <scope>NUCLEOTIDE SEQUENCE [LARGE SCALE GENOMIC DNA]</scope>
    <source>
        <strain evidence="3">DF5081</strain>
    </source>
</reference>
<evidence type="ECO:0000313" key="3">
    <source>
        <dbReference type="Proteomes" id="UP000005237"/>
    </source>
</evidence>
<feature type="region of interest" description="Disordered" evidence="1">
    <location>
        <begin position="69"/>
        <end position="91"/>
    </location>
</feature>